<feature type="chain" id="PRO_5046518012" evidence="2">
    <location>
        <begin position="20"/>
        <end position="829"/>
    </location>
</feature>
<dbReference type="InterPro" id="IPR031325">
    <property type="entry name" value="RHS_repeat"/>
</dbReference>
<keyword evidence="2" id="KW-0732">Signal</keyword>
<dbReference type="InterPro" id="IPR050708">
    <property type="entry name" value="T6SS_VgrG/RHS"/>
</dbReference>
<dbReference type="InterPro" id="IPR013783">
    <property type="entry name" value="Ig-like_fold"/>
</dbReference>
<dbReference type="EMBL" id="JBHSPR010000007">
    <property type="protein sequence ID" value="MFC6016041.1"/>
    <property type="molecule type" value="Genomic_DNA"/>
</dbReference>
<evidence type="ECO:0000313" key="4">
    <source>
        <dbReference type="EMBL" id="MFC6016041.1"/>
    </source>
</evidence>
<dbReference type="RefSeq" id="WP_377419026.1">
    <property type="nucleotide sequence ID" value="NZ_JBHSPR010000007.1"/>
</dbReference>
<evidence type="ECO:0000256" key="2">
    <source>
        <dbReference type="SAM" id="SignalP"/>
    </source>
</evidence>
<feature type="signal peptide" evidence="2">
    <location>
        <begin position="1"/>
        <end position="19"/>
    </location>
</feature>
<reference evidence="5" key="1">
    <citation type="journal article" date="2019" name="Int. J. Syst. Evol. Microbiol.">
        <title>The Global Catalogue of Microorganisms (GCM) 10K type strain sequencing project: providing services to taxonomists for standard genome sequencing and annotation.</title>
        <authorList>
            <consortium name="The Broad Institute Genomics Platform"/>
            <consortium name="The Broad Institute Genome Sequencing Center for Infectious Disease"/>
            <person name="Wu L."/>
            <person name="Ma J."/>
        </authorList>
    </citation>
    <scope>NUCLEOTIDE SEQUENCE [LARGE SCALE GENOMIC DNA]</scope>
    <source>
        <strain evidence="5">ZS-35-S2</strain>
    </source>
</reference>
<feature type="region of interest" description="Disordered" evidence="1">
    <location>
        <begin position="800"/>
        <end position="829"/>
    </location>
</feature>
<keyword evidence="5" id="KW-1185">Reference proteome</keyword>
<dbReference type="Proteomes" id="UP001596203">
    <property type="component" value="Unassembled WGS sequence"/>
</dbReference>
<sequence length="829" mass="90075">MPTLVLTLAAAIPTPAATAAPAAARARPDGQPRSDGPRPAVASCPAPTRSPATTASRQAPAPRPLRTATLQVEGAYSAPDAPRRMIPSDEYPIQVTVRNTTAGTLPKSTYALSYRWFTPDGRDRTTGSNRLETALPTDLAPGASVLVEAKVKAPSESLLGQDRERYVLAWDLRNRDRRTWLSETADVAPLRQDVTVEHPTSNQLGLENFYQYAGTATGAGSGLSVNAFSGNAVLDYTPIANPSRGPVTFVRLAYNSQDGSTSSLGSGWSLATSTLTRLGSPLEFQGLLGDPERVTLVDGDGTGHHFALNRHDSLDRAKWTYDSPAGVHLLLQRTGDDDDARRWSMTGPDRTRMYFDERGYQTATVDRNGNELTFEYAQATVGNRHTGVLTGLVDATGRRTLTLDYYQRGDDYAYFVGTVKRLARNLTNADIEHQLRSITDVSGRTLTFTYNEGGELQEIVDGAGTPQARAFGFHYDDGRLVRAVDPNGNHTDIAYHDSGAGSLLRGRVAELTDRRGHGTDFGYADADGADGSKLTATVTDANGHPTHFLLDGYGRVERLTNAKGEVTQLVWDADNNVVRLREHNGALATWVYDQKTGYPLEIRDAEANAHDHPPTRLGYRFALDGHVADLTEKTSPEGRRWQFVYDDRGNLVAVTDPKGTASAADGDYTSRYVYDEFGHLVTTTDANGNPTTYADYDVNGYPRRITDALGCSSFFSYDATGNVLSTVDARQKTRTFTYDILNRPLTTRIPKDAAAGEYIVTPGPKYDANDNMITLTAANRAVTTAAYDENDQLVALTAPRESAGEPAKTSTLRYDPVGNLLAETRPKGR</sequence>
<dbReference type="InterPro" id="IPR006530">
    <property type="entry name" value="YD"/>
</dbReference>
<dbReference type="Pfam" id="PF20148">
    <property type="entry name" value="DUF6531"/>
    <property type="match status" value="1"/>
</dbReference>
<comment type="caution">
    <text evidence="4">The sequence shown here is derived from an EMBL/GenBank/DDBJ whole genome shotgun (WGS) entry which is preliminary data.</text>
</comment>
<accession>A0ABW1K2R3</accession>
<dbReference type="PANTHER" id="PTHR32305">
    <property type="match status" value="1"/>
</dbReference>
<evidence type="ECO:0000259" key="3">
    <source>
        <dbReference type="Pfam" id="PF20148"/>
    </source>
</evidence>
<dbReference type="NCBIfam" id="TIGR01643">
    <property type="entry name" value="YD_repeat_2x"/>
    <property type="match status" value="2"/>
</dbReference>
<evidence type="ECO:0000256" key="1">
    <source>
        <dbReference type="SAM" id="MobiDB-lite"/>
    </source>
</evidence>
<feature type="compositionally biased region" description="Low complexity" evidence="1">
    <location>
        <begin position="16"/>
        <end position="25"/>
    </location>
</feature>
<feature type="compositionally biased region" description="Basic and acidic residues" evidence="1">
    <location>
        <begin position="26"/>
        <end position="36"/>
    </location>
</feature>
<dbReference type="Gene3D" id="2.180.10.10">
    <property type="entry name" value="RHS repeat-associated core"/>
    <property type="match status" value="2"/>
</dbReference>
<dbReference type="InterPro" id="IPR045351">
    <property type="entry name" value="DUF6531"/>
</dbReference>
<organism evidence="4 5">
    <name type="scientific">Plantactinospora solaniradicis</name>
    <dbReference type="NCBI Taxonomy" id="1723736"/>
    <lineage>
        <taxon>Bacteria</taxon>
        <taxon>Bacillati</taxon>
        <taxon>Actinomycetota</taxon>
        <taxon>Actinomycetes</taxon>
        <taxon>Micromonosporales</taxon>
        <taxon>Micromonosporaceae</taxon>
        <taxon>Plantactinospora</taxon>
    </lineage>
</organism>
<feature type="region of interest" description="Disordered" evidence="1">
    <location>
        <begin position="16"/>
        <end position="65"/>
    </location>
</feature>
<dbReference type="Gene3D" id="2.60.40.10">
    <property type="entry name" value="Immunoglobulins"/>
    <property type="match status" value="1"/>
</dbReference>
<feature type="domain" description="DUF6531" evidence="3">
    <location>
        <begin position="224"/>
        <end position="306"/>
    </location>
</feature>
<name>A0ABW1K2R3_9ACTN</name>
<proteinExistence type="predicted"/>
<evidence type="ECO:0000313" key="5">
    <source>
        <dbReference type="Proteomes" id="UP001596203"/>
    </source>
</evidence>
<gene>
    <name evidence="4" type="ORF">ACFP2T_07525</name>
</gene>
<dbReference type="Pfam" id="PF05593">
    <property type="entry name" value="RHS_repeat"/>
    <property type="match status" value="4"/>
</dbReference>
<protein>
    <submittedName>
        <fullName evidence="4">DUF6531 domain-containing protein</fullName>
    </submittedName>
</protein>
<dbReference type="PANTHER" id="PTHR32305:SF15">
    <property type="entry name" value="PROTEIN RHSA-RELATED"/>
    <property type="match status" value="1"/>
</dbReference>